<dbReference type="eggNOG" id="COG3832">
    <property type="taxonomic scope" value="Bacteria"/>
</dbReference>
<dbReference type="SUPFAM" id="SSF54427">
    <property type="entry name" value="NTF2-like"/>
    <property type="match status" value="1"/>
</dbReference>
<evidence type="ECO:0000259" key="3">
    <source>
        <dbReference type="Pfam" id="PF12680"/>
    </source>
</evidence>
<dbReference type="eggNOG" id="COG3631">
    <property type="taxonomic scope" value="Bacteria"/>
</dbReference>
<dbReference type="SUPFAM" id="SSF55961">
    <property type="entry name" value="Bet v1-like"/>
    <property type="match status" value="1"/>
</dbReference>
<organism evidence="4 5">
    <name type="scientific">Streptomyces bingchenggensis (strain BCW-1)</name>
    <dbReference type="NCBI Taxonomy" id="749414"/>
    <lineage>
        <taxon>Bacteria</taxon>
        <taxon>Bacillati</taxon>
        <taxon>Actinomycetota</taxon>
        <taxon>Actinomycetes</taxon>
        <taxon>Kitasatosporales</taxon>
        <taxon>Streptomycetaceae</taxon>
        <taxon>Streptomyces</taxon>
    </lineage>
</organism>
<keyword evidence="5" id="KW-1185">Reference proteome</keyword>
<dbReference type="InterPro" id="IPR013538">
    <property type="entry name" value="ASHA1/2-like_C"/>
</dbReference>
<comment type="similarity">
    <text evidence="1">Belongs to the AHA1 family.</text>
</comment>
<dbReference type="InterPro" id="IPR037401">
    <property type="entry name" value="SnoaL-like"/>
</dbReference>
<gene>
    <name evidence="4" type="ordered locus">SBI_01524</name>
</gene>
<dbReference type="InterPro" id="IPR032710">
    <property type="entry name" value="NTF2-like_dom_sf"/>
</dbReference>
<dbReference type="STRING" id="749414.SBI_01524"/>
<dbReference type="Proteomes" id="UP000000377">
    <property type="component" value="Chromosome"/>
</dbReference>
<dbReference type="RefSeq" id="WP_014174124.1">
    <property type="nucleotide sequence ID" value="NC_016582.1"/>
</dbReference>
<evidence type="ECO:0000313" key="4">
    <source>
        <dbReference type="EMBL" id="ADI04645.1"/>
    </source>
</evidence>
<dbReference type="Gene3D" id="3.30.530.20">
    <property type="match status" value="1"/>
</dbReference>
<feature type="domain" description="SnoaL-like" evidence="3">
    <location>
        <begin position="26"/>
        <end position="118"/>
    </location>
</feature>
<dbReference type="Pfam" id="PF12680">
    <property type="entry name" value="SnoaL_2"/>
    <property type="match status" value="1"/>
</dbReference>
<name>D7CDY0_STRBB</name>
<dbReference type="HOGENOM" id="CLU_844436_0_0_11"/>
<dbReference type="KEGG" id="sbh:SBI_01524"/>
<dbReference type="EMBL" id="CP002047">
    <property type="protein sequence ID" value="ADI04645.1"/>
    <property type="molecule type" value="Genomic_DNA"/>
</dbReference>
<sequence length="329" mass="36865">MVNSQNVATIKRFYDIADGRIEGNPVELFTEDVQIYAPKFGTATGIEAMVTAGKGRVRFRHMAHHVADFDVVEQGDRVVVEGTTEGELVTGETWDGRRTVPGRFCAVFDFRDGRISRMHVYFDPDFAPEEEAAVTPVKDPVDGIIRRTSEMNEVHFERRFNAPLTGLWRFVSEPESLAKWMGGPIDKLEPVVGGEVVIQIAPKMGATVYGKVLEYDPERVLALTWDVPAWGHTPDLIGTTMRWEVRADGDGSRIALTHALPFSVGREHLLSAAWHLHLDQLGELLAGNDDHYTIQQNEIYALVLAYLDKDQGTKRAYYEHLLGIEKSST</sequence>
<accession>D7CDY0</accession>
<dbReference type="AlphaFoldDB" id="D7CDY0"/>
<evidence type="ECO:0000313" key="5">
    <source>
        <dbReference type="Proteomes" id="UP000000377"/>
    </source>
</evidence>
<dbReference type="Pfam" id="PF08327">
    <property type="entry name" value="AHSA1"/>
    <property type="match status" value="1"/>
</dbReference>
<dbReference type="InterPro" id="IPR023393">
    <property type="entry name" value="START-like_dom_sf"/>
</dbReference>
<evidence type="ECO:0000259" key="2">
    <source>
        <dbReference type="Pfam" id="PF08327"/>
    </source>
</evidence>
<reference evidence="4 5" key="1">
    <citation type="journal article" date="2010" name="J. Bacteriol.">
        <title>Genome sequence of the milbemycin-producing bacterium Streptomyces bingchenggensis.</title>
        <authorList>
            <person name="Wang X.J."/>
            <person name="Yan Y.J."/>
            <person name="Zhang B."/>
            <person name="An J."/>
            <person name="Wang J.J."/>
            <person name="Tian J."/>
            <person name="Jiang L."/>
            <person name="Chen Y.H."/>
            <person name="Huang S.X."/>
            <person name="Yin M."/>
            <person name="Zhang J."/>
            <person name="Gao A.L."/>
            <person name="Liu C.X."/>
            <person name="Zhu Z.X."/>
            <person name="Xiang W.S."/>
        </authorList>
    </citation>
    <scope>NUCLEOTIDE SEQUENCE [LARGE SCALE GENOMIC DNA]</scope>
    <source>
        <strain evidence="4 5">BCW-1</strain>
    </source>
</reference>
<dbReference type="PATRIC" id="fig|749414.3.peg.1569"/>
<dbReference type="Gene3D" id="3.10.450.50">
    <property type="match status" value="1"/>
</dbReference>
<protein>
    <submittedName>
        <fullName evidence="4">Uncharacterized protein</fullName>
    </submittedName>
</protein>
<evidence type="ECO:0000256" key="1">
    <source>
        <dbReference type="ARBA" id="ARBA00006817"/>
    </source>
</evidence>
<feature type="domain" description="Activator of Hsp90 ATPase homologue 1/2-like C-terminal" evidence="2">
    <location>
        <begin position="161"/>
        <end position="285"/>
    </location>
</feature>
<proteinExistence type="inferred from homology"/>